<proteinExistence type="predicted"/>
<name>A0AAD4W660_PRUDU</name>
<evidence type="ECO:0000313" key="1">
    <source>
        <dbReference type="EMBL" id="KAI5337593.1"/>
    </source>
</evidence>
<comment type="caution">
    <text evidence="1">The sequence shown here is derived from an EMBL/GenBank/DDBJ whole genome shotgun (WGS) entry which is preliminary data.</text>
</comment>
<protein>
    <submittedName>
        <fullName evidence="1">Uncharacterized protein</fullName>
    </submittedName>
</protein>
<dbReference type="Proteomes" id="UP001054821">
    <property type="component" value="Chromosome 3"/>
</dbReference>
<dbReference type="AlphaFoldDB" id="A0AAD4W660"/>
<organism evidence="1 2">
    <name type="scientific">Prunus dulcis</name>
    <name type="common">Almond</name>
    <name type="synonym">Amygdalus dulcis</name>
    <dbReference type="NCBI Taxonomy" id="3755"/>
    <lineage>
        <taxon>Eukaryota</taxon>
        <taxon>Viridiplantae</taxon>
        <taxon>Streptophyta</taxon>
        <taxon>Embryophyta</taxon>
        <taxon>Tracheophyta</taxon>
        <taxon>Spermatophyta</taxon>
        <taxon>Magnoliopsida</taxon>
        <taxon>eudicotyledons</taxon>
        <taxon>Gunneridae</taxon>
        <taxon>Pentapetalae</taxon>
        <taxon>rosids</taxon>
        <taxon>fabids</taxon>
        <taxon>Rosales</taxon>
        <taxon>Rosaceae</taxon>
        <taxon>Amygdaloideae</taxon>
        <taxon>Amygdaleae</taxon>
        <taxon>Prunus</taxon>
    </lineage>
</organism>
<gene>
    <name evidence="1" type="ORF">L3X38_016864</name>
</gene>
<accession>A0AAD4W660</accession>
<evidence type="ECO:0000313" key="2">
    <source>
        <dbReference type="Proteomes" id="UP001054821"/>
    </source>
</evidence>
<sequence length="102" mass="11871">MFWSLVNHRQLERLNRIWEAKLHAIQISIVVVCLRDAYKKLYKEKKSRTTRFPVKNKFEASNPDKVRNPGLLLKPDEPNLIIMAKPACGPSKRDKPVGMDED</sequence>
<keyword evidence="2" id="KW-1185">Reference proteome</keyword>
<reference evidence="1 2" key="1">
    <citation type="journal article" date="2022" name="G3 (Bethesda)">
        <title>Whole-genome sequence and methylome profiling of the almond [Prunus dulcis (Mill.) D.A. Webb] cultivar 'Nonpareil'.</title>
        <authorList>
            <person name="D'Amico-Willman K.M."/>
            <person name="Ouma W.Z."/>
            <person name="Meulia T."/>
            <person name="Sideli G.M."/>
            <person name="Gradziel T.M."/>
            <person name="Fresnedo-Ramirez J."/>
        </authorList>
    </citation>
    <scope>NUCLEOTIDE SEQUENCE [LARGE SCALE GENOMIC DNA]</scope>
    <source>
        <strain evidence="1">Clone GOH B32 T37-40</strain>
    </source>
</reference>
<dbReference type="EMBL" id="JAJFAZ020000003">
    <property type="protein sequence ID" value="KAI5337593.1"/>
    <property type="molecule type" value="Genomic_DNA"/>
</dbReference>